<comment type="caution">
    <text evidence="2">The sequence shown here is derived from an EMBL/GenBank/DDBJ whole genome shotgun (WGS) entry which is preliminary data.</text>
</comment>
<dbReference type="Gene3D" id="3.40.720.10">
    <property type="entry name" value="Alkaline Phosphatase, subunit A"/>
    <property type="match status" value="1"/>
</dbReference>
<dbReference type="EMBL" id="BMAT01002442">
    <property type="protein sequence ID" value="GFS06976.1"/>
    <property type="molecule type" value="Genomic_DNA"/>
</dbReference>
<protein>
    <submittedName>
        <fullName evidence="2">Arylsulfatase J</fullName>
    </submittedName>
</protein>
<dbReference type="SUPFAM" id="SSF53649">
    <property type="entry name" value="Alkaline phosphatase-like"/>
    <property type="match status" value="1"/>
</dbReference>
<dbReference type="AlphaFoldDB" id="A0AAV4IC35"/>
<name>A0AAV4IC35_9GAST</name>
<keyword evidence="3" id="KW-1185">Reference proteome</keyword>
<dbReference type="InterPro" id="IPR017850">
    <property type="entry name" value="Alkaline_phosphatase_core_sf"/>
</dbReference>
<evidence type="ECO:0000313" key="3">
    <source>
        <dbReference type="Proteomes" id="UP000762676"/>
    </source>
</evidence>
<dbReference type="Proteomes" id="UP000762676">
    <property type="component" value="Unassembled WGS sequence"/>
</dbReference>
<keyword evidence="1" id="KW-0812">Transmembrane</keyword>
<accession>A0AAV4IC35</accession>
<sequence length="121" mass="13162">MTNNKAKALIVSIVLAILMILTTWQVARKYRNSLSSSSASATTLHTLTESPDDIGLSINLSDYQSTSPMTAQLGTNGRGQSITVSKESVRQPHIVFVLADDYGHSDIGYHGSWIKTPVLDR</sequence>
<evidence type="ECO:0000313" key="2">
    <source>
        <dbReference type="EMBL" id="GFS06976.1"/>
    </source>
</evidence>
<keyword evidence="1" id="KW-0472">Membrane</keyword>
<organism evidence="2 3">
    <name type="scientific">Elysia marginata</name>
    <dbReference type="NCBI Taxonomy" id="1093978"/>
    <lineage>
        <taxon>Eukaryota</taxon>
        <taxon>Metazoa</taxon>
        <taxon>Spiralia</taxon>
        <taxon>Lophotrochozoa</taxon>
        <taxon>Mollusca</taxon>
        <taxon>Gastropoda</taxon>
        <taxon>Heterobranchia</taxon>
        <taxon>Euthyneura</taxon>
        <taxon>Panpulmonata</taxon>
        <taxon>Sacoglossa</taxon>
        <taxon>Placobranchoidea</taxon>
        <taxon>Plakobranchidae</taxon>
        <taxon>Elysia</taxon>
    </lineage>
</organism>
<reference evidence="2 3" key="1">
    <citation type="journal article" date="2021" name="Elife">
        <title>Chloroplast acquisition without the gene transfer in kleptoplastic sea slugs, Plakobranchus ocellatus.</title>
        <authorList>
            <person name="Maeda T."/>
            <person name="Takahashi S."/>
            <person name="Yoshida T."/>
            <person name="Shimamura S."/>
            <person name="Takaki Y."/>
            <person name="Nagai Y."/>
            <person name="Toyoda A."/>
            <person name="Suzuki Y."/>
            <person name="Arimoto A."/>
            <person name="Ishii H."/>
            <person name="Satoh N."/>
            <person name="Nishiyama T."/>
            <person name="Hasebe M."/>
            <person name="Maruyama T."/>
            <person name="Minagawa J."/>
            <person name="Obokata J."/>
            <person name="Shigenobu S."/>
        </authorList>
    </citation>
    <scope>NUCLEOTIDE SEQUENCE [LARGE SCALE GENOMIC DNA]</scope>
</reference>
<evidence type="ECO:0000256" key="1">
    <source>
        <dbReference type="SAM" id="Phobius"/>
    </source>
</evidence>
<keyword evidence="1" id="KW-1133">Transmembrane helix</keyword>
<proteinExistence type="predicted"/>
<feature type="transmembrane region" description="Helical" evidence="1">
    <location>
        <begin position="6"/>
        <end position="27"/>
    </location>
</feature>
<gene>
    <name evidence="2" type="ORF">ElyMa_001238300</name>
</gene>
<feature type="non-terminal residue" evidence="2">
    <location>
        <position position="121"/>
    </location>
</feature>